<evidence type="ECO:0000313" key="2">
    <source>
        <dbReference type="Proteomes" id="UP000319731"/>
    </source>
</evidence>
<organism evidence="1 2">
    <name type="scientific">Synchytrium microbalum</name>
    <dbReference type="NCBI Taxonomy" id="1806994"/>
    <lineage>
        <taxon>Eukaryota</taxon>
        <taxon>Fungi</taxon>
        <taxon>Fungi incertae sedis</taxon>
        <taxon>Chytridiomycota</taxon>
        <taxon>Chytridiomycota incertae sedis</taxon>
        <taxon>Chytridiomycetes</taxon>
        <taxon>Synchytriales</taxon>
        <taxon>Synchytriaceae</taxon>
        <taxon>Synchytrium</taxon>
    </lineage>
</organism>
<dbReference type="GeneID" id="42001445"/>
<dbReference type="Pfam" id="PF16053">
    <property type="entry name" value="MRP-S34"/>
    <property type="match status" value="1"/>
</dbReference>
<dbReference type="EMBL" id="QEAO01000001">
    <property type="protein sequence ID" value="TPX38002.1"/>
    <property type="molecule type" value="Genomic_DNA"/>
</dbReference>
<protein>
    <submittedName>
        <fullName evidence="1">Uncharacterized protein</fullName>
    </submittedName>
</protein>
<dbReference type="InterPro" id="IPR032053">
    <property type="entry name" value="Ribosomal_mS34"/>
</dbReference>
<proteinExistence type="predicted"/>
<evidence type="ECO:0000313" key="1">
    <source>
        <dbReference type="EMBL" id="TPX38002.1"/>
    </source>
</evidence>
<dbReference type="Proteomes" id="UP000319731">
    <property type="component" value="Unassembled WGS sequence"/>
</dbReference>
<dbReference type="GO" id="GO:0005739">
    <property type="term" value="C:mitochondrion"/>
    <property type="evidence" value="ECO:0007669"/>
    <property type="project" value="InterPro"/>
</dbReference>
<accession>A0A507CEF1</accession>
<dbReference type="AlphaFoldDB" id="A0A507CEF1"/>
<sequence>MAAIIKELWGVHPSFLKLKTSKNLFRLCLTLPNLGTGVRVIPSSWHKNGLHDSYWTITSVEFNPDWRSGTVWGIQTWKNSTAAGQIAIPRAAIGSWHLYQPPSMHRQLADKLDIKIEQPTATSETL</sequence>
<dbReference type="GO" id="GO:0003735">
    <property type="term" value="F:structural constituent of ribosome"/>
    <property type="evidence" value="ECO:0007669"/>
    <property type="project" value="InterPro"/>
</dbReference>
<gene>
    <name evidence="1" type="ORF">SmJEL517_g00218</name>
</gene>
<dbReference type="RefSeq" id="XP_031027717.1">
    <property type="nucleotide sequence ID" value="XM_031166148.1"/>
</dbReference>
<comment type="caution">
    <text evidence="1">The sequence shown here is derived from an EMBL/GenBank/DDBJ whole genome shotgun (WGS) entry which is preliminary data.</text>
</comment>
<reference evidence="1 2" key="1">
    <citation type="journal article" date="2019" name="Sci. Rep.">
        <title>Comparative genomics of chytrid fungi reveal insights into the obligate biotrophic and pathogenic lifestyle of Synchytrium endobioticum.</title>
        <authorList>
            <person name="van de Vossenberg B.T.L.H."/>
            <person name="Warris S."/>
            <person name="Nguyen H.D.T."/>
            <person name="van Gent-Pelzer M.P.E."/>
            <person name="Joly D.L."/>
            <person name="van de Geest H.C."/>
            <person name="Bonants P.J.M."/>
            <person name="Smith D.S."/>
            <person name="Levesque C.A."/>
            <person name="van der Lee T.A.J."/>
        </authorList>
    </citation>
    <scope>NUCLEOTIDE SEQUENCE [LARGE SCALE GENOMIC DNA]</scope>
    <source>
        <strain evidence="1 2">JEL517</strain>
    </source>
</reference>
<keyword evidence="2" id="KW-1185">Reference proteome</keyword>
<dbReference type="OrthoDB" id="16434at2759"/>
<name>A0A507CEF1_9FUNG</name>